<accession>A0AB39PCJ0</accession>
<dbReference type="Pfam" id="PF13305">
    <property type="entry name" value="TetR_C_33"/>
    <property type="match status" value="1"/>
</dbReference>
<dbReference type="Pfam" id="PF00440">
    <property type="entry name" value="TetR_N"/>
    <property type="match status" value="1"/>
</dbReference>
<evidence type="ECO:0000256" key="4">
    <source>
        <dbReference type="PROSITE-ProRule" id="PRU00335"/>
    </source>
</evidence>
<dbReference type="GO" id="GO:0003700">
    <property type="term" value="F:DNA-binding transcription factor activity"/>
    <property type="evidence" value="ECO:0007669"/>
    <property type="project" value="TreeGrafter"/>
</dbReference>
<dbReference type="RefSeq" id="WP_369235949.1">
    <property type="nucleotide sequence ID" value="NZ_CP163435.1"/>
</dbReference>
<organism evidence="6">
    <name type="scientific">Streptomyces sp. R21</name>
    <dbReference type="NCBI Taxonomy" id="3238627"/>
    <lineage>
        <taxon>Bacteria</taxon>
        <taxon>Bacillati</taxon>
        <taxon>Actinomycetota</taxon>
        <taxon>Actinomycetes</taxon>
        <taxon>Kitasatosporales</taxon>
        <taxon>Streptomycetaceae</taxon>
        <taxon>Streptomyces</taxon>
    </lineage>
</organism>
<dbReference type="PANTHER" id="PTHR30055:SF220">
    <property type="entry name" value="TETR-FAMILY REGULATORY PROTEIN"/>
    <property type="match status" value="1"/>
</dbReference>
<gene>
    <name evidence="6" type="ORF">AB5J56_27270</name>
</gene>
<protein>
    <submittedName>
        <fullName evidence="6">TetR/AcrR family transcriptional regulator</fullName>
    </submittedName>
</protein>
<dbReference type="Gene3D" id="1.10.357.10">
    <property type="entry name" value="Tetracycline Repressor, domain 2"/>
    <property type="match status" value="1"/>
</dbReference>
<dbReference type="SUPFAM" id="SSF46689">
    <property type="entry name" value="Homeodomain-like"/>
    <property type="match status" value="1"/>
</dbReference>
<feature type="domain" description="HTH tetR-type" evidence="5">
    <location>
        <begin position="16"/>
        <end position="76"/>
    </location>
</feature>
<dbReference type="InterPro" id="IPR025996">
    <property type="entry name" value="MT1864/Rv1816-like_C"/>
</dbReference>
<dbReference type="InterPro" id="IPR036271">
    <property type="entry name" value="Tet_transcr_reg_TetR-rel_C_sf"/>
</dbReference>
<dbReference type="InterPro" id="IPR009057">
    <property type="entry name" value="Homeodomain-like_sf"/>
</dbReference>
<evidence type="ECO:0000256" key="3">
    <source>
        <dbReference type="ARBA" id="ARBA00023163"/>
    </source>
</evidence>
<dbReference type="SUPFAM" id="SSF48498">
    <property type="entry name" value="Tetracyclin repressor-like, C-terminal domain"/>
    <property type="match status" value="1"/>
</dbReference>
<evidence type="ECO:0000259" key="5">
    <source>
        <dbReference type="PROSITE" id="PS50977"/>
    </source>
</evidence>
<dbReference type="GO" id="GO:0000976">
    <property type="term" value="F:transcription cis-regulatory region binding"/>
    <property type="evidence" value="ECO:0007669"/>
    <property type="project" value="TreeGrafter"/>
</dbReference>
<evidence type="ECO:0000256" key="1">
    <source>
        <dbReference type="ARBA" id="ARBA00023015"/>
    </source>
</evidence>
<proteinExistence type="predicted"/>
<dbReference type="PANTHER" id="PTHR30055">
    <property type="entry name" value="HTH-TYPE TRANSCRIPTIONAL REGULATOR RUTR"/>
    <property type="match status" value="1"/>
</dbReference>
<dbReference type="AlphaFoldDB" id="A0AB39PCJ0"/>
<dbReference type="PROSITE" id="PS50977">
    <property type="entry name" value="HTH_TETR_2"/>
    <property type="match status" value="1"/>
</dbReference>
<evidence type="ECO:0000256" key="2">
    <source>
        <dbReference type="ARBA" id="ARBA00023125"/>
    </source>
</evidence>
<reference evidence="6" key="1">
    <citation type="submission" date="2024-07" db="EMBL/GenBank/DDBJ databases">
        <authorList>
            <person name="Yu S.T."/>
        </authorList>
    </citation>
    <scope>NUCLEOTIDE SEQUENCE</scope>
    <source>
        <strain evidence="6">R21</strain>
    </source>
</reference>
<sequence length="207" mass="21744">MTDTLTAMQTRRYHHGDLRAALLTRAVETLREKGPAALSLRELARDLGVSHAAPSRHFKDKQALLDGMALLGFDRLGAALDASQEAAGDAFTERFGALARAYVGFATANAELLDLMYSTKHDPSASEALVKASHKLAAVTLGVITEGQSAGEVREGPVEQIGIPIFSTLHGFAGLAVSGVLPYGSVESGLDDVIAYVLRGCAPDGRG</sequence>
<feature type="DNA-binding region" description="H-T-H motif" evidence="4">
    <location>
        <begin position="39"/>
        <end position="58"/>
    </location>
</feature>
<keyword evidence="1" id="KW-0805">Transcription regulation</keyword>
<evidence type="ECO:0000313" key="6">
    <source>
        <dbReference type="EMBL" id="XDQ28167.1"/>
    </source>
</evidence>
<dbReference type="InterPro" id="IPR001647">
    <property type="entry name" value="HTH_TetR"/>
</dbReference>
<dbReference type="EMBL" id="CP163435">
    <property type="protein sequence ID" value="XDQ28167.1"/>
    <property type="molecule type" value="Genomic_DNA"/>
</dbReference>
<dbReference type="InterPro" id="IPR050109">
    <property type="entry name" value="HTH-type_TetR-like_transc_reg"/>
</dbReference>
<keyword evidence="3" id="KW-0804">Transcription</keyword>
<keyword evidence="2 4" id="KW-0238">DNA-binding</keyword>
<name>A0AB39PCJ0_9ACTN</name>